<dbReference type="Pfam" id="PF12867">
    <property type="entry name" value="DinB_2"/>
    <property type="match status" value="1"/>
</dbReference>
<dbReference type="Gene3D" id="1.20.120.450">
    <property type="entry name" value="dinb family like domain"/>
    <property type="match status" value="1"/>
</dbReference>
<dbReference type="OrthoDB" id="3542438at2"/>
<protein>
    <submittedName>
        <fullName evidence="2">Pentapeptide repeat protein</fullName>
    </submittedName>
</protein>
<sequence length="262" mass="28834">MDLRDTDLRASTLTRVDLTGARFEQVDLQDAFLRNVDLTGARLRGAWLERVDVDGELLGLTVNGVDVGPYVEAELDRRHPERVLVRAAGDGGADAVRTAWVAVRDAWGPVLERARALPEPLLHERVDHEYSFLETLRHLVFCTDAWLRRAVLGEESPFWGAGVPHDEMEEDDTPVPVDRAADPDLPQVLAARAERVAAVDTALAGLTDERLGGTTTVTGEGYPAAGEYAVRRCVMAVVREEQAHRLFAERDLAVLEARAARA</sequence>
<proteinExistence type="predicted"/>
<keyword evidence="3" id="KW-1185">Reference proteome</keyword>
<dbReference type="InterPro" id="IPR001646">
    <property type="entry name" value="5peptide_repeat"/>
</dbReference>
<evidence type="ECO:0000313" key="2">
    <source>
        <dbReference type="EMBL" id="TQJ08999.1"/>
    </source>
</evidence>
<dbReference type="Gene3D" id="2.160.20.80">
    <property type="entry name" value="E3 ubiquitin-protein ligase SopA"/>
    <property type="match status" value="1"/>
</dbReference>
<comment type="caution">
    <text evidence="2">The sequence shown here is derived from an EMBL/GenBank/DDBJ whole genome shotgun (WGS) entry which is preliminary data.</text>
</comment>
<dbReference type="SUPFAM" id="SSF141571">
    <property type="entry name" value="Pentapeptide repeat-like"/>
    <property type="match status" value="1"/>
</dbReference>
<dbReference type="RefSeq" id="WP_141848432.1">
    <property type="nucleotide sequence ID" value="NZ_BAAAPR010000005.1"/>
</dbReference>
<dbReference type="InterPro" id="IPR034660">
    <property type="entry name" value="DinB/YfiT-like"/>
</dbReference>
<feature type="domain" description="DinB-like" evidence="1">
    <location>
        <begin position="105"/>
        <end position="246"/>
    </location>
</feature>
<dbReference type="AlphaFoldDB" id="A0A542E145"/>
<evidence type="ECO:0000259" key="1">
    <source>
        <dbReference type="Pfam" id="PF12867"/>
    </source>
</evidence>
<dbReference type="InterPro" id="IPR024775">
    <property type="entry name" value="DinB-like"/>
</dbReference>
<evidence type="ECO:0000313" key="3">
    <source>
        <dbReference type="Proteomes" id="UP000317893"/>
    </source>
</evidence>
<accession>A0A542E145</accession>
<reference evidence="2 3" key="1">
    <citation type="submission" date="2019-06" db="EMBL/GenBank/DDBJ databases">
        <title>Sequencing the genomes of 1000 actinobacteria strains.</title>
        <authorList>
            <person name="Klenk H.-P."/>
        </authorList>
    </citation>
    <scope>NUCLEOTIDE SEQUENCE [LARGE SCALE GENOMIC DNA]</scope>
    <source>
        <strain evidence="2 3">DSM 18607</strain>
    </source>
</reference>
<dbReference type="Pfam" id="PF00805">
    <property type="entry name" value="Pentapeptide"/>
    <property type="match status" value="1"/>
</dbReference>
<dbReference type="EMBL" id="VFMN01000001">
    <property type="protein sequence ID" value="TQJ08999.1"/>
    <property type="molecule type" value="Genomic_DNA"/>
</dbReference>
<name>A0A542E145_9MICO</name>
<dbReference type="SUPFAM" id="SSF109854">
    <property type="entry name" value="DinB/YfiT-like putative metalloenzymes"/>
    <property type="match status" value="1"/>
</dbReference>
<organism evidence="2 3">
    <name type="scientific">Lapillicoccus jejuensis</name>
    <dbReference type="NCBI Taxonomy" id="402171"/>
    <lineage>
        <taxon>Bacteria</taxon>
        <taxon>Bacillati</taxon>
        <taxon>Actinomycetota</taxon>
        <taxon>Actinomycetes</taxon>
        <taxon>Micrococcales</taxon>
        <taxon>Intrasporangiaceae</taxon>
        <taxon>Lapillicoccus</taxon>
    </lineage>
</organism>
<dbReference type="Proteomes" id="UP000317893">
    <property type="component" value="Unassembled WGS sequence"/>
</dbReference>
<gene>
    <name evidence="2" type="ORF">FB458_2101</name>
</gene>